<evidence type="ECO:0000256" key="1">
    <source>
        <dbReference type="ARBA" id="ARBA00001946"/>
    </source>
</evidence>
<dbReference type="InterPro" id="IPR046945">
    <property type="entry name" value="RHMD-like"/>
</dbReference>
<name>A0A8G0ZUC3_9RHOB</name>
<dbReference type="EMBL" id="CP069370">
    <property type="protein sequence ID" value="QYZ68790.1"/>
    <property type="molecule type" value="Genomic_DNA"/>
</dbReference>
<dbReference type="AlphaFoldDB" id="A0A8G0ZUC3"/>
<evidence type="ECO:0000256" key="2">
    <source>
        <dbReference type="ARBA" id="ARBA00022723"/>
    </source>
</evidence>
<accession>A0A8G0ZUC3</accession>
<gene>
    <name evidence="5" type="ORF">JO391_13555</name>
</gene>
<evidence type="ECO:0000313" key="6">
    <source>
        <dbReference type="Proteomes" id="UP000826300"/>
    </source>
</evidence>
<dbReference type="SUPFAM" id="SSF51604">
    <property type="entry name" value="Enolase C-terminal domain-like"/>
    <property type="match status" value="1"/>
</dbReference>
<dbReference type="GO" id="GO:0016836">
    <property type="term" value="F:hydro-lyase activity"/>
    <property type="evidence" value="ECO:0007669"/>
    <property type="project" value="TreeGrafter"/>
</dbReference>
<dbReference type="KEGG" id="nsm:JO391_13555"/>
<feature type="domain" description="Mandelate racemase/muconate lactonizing enzyme C-terminal" evidence="4">
    <location>
        <begin position="150"/>
        <end position="249"/>
    </location>
</feature>
<dbReference type="PANTHER" id="PTHR13794">
    <property type="entry name" value="ENOLASE SUPERFAMILY, MANDELATE RACEMASE"/>
    <property type="match status" value="1"/>
</dbReference>
<protein>
    <recommendedName>
        <fullName evidence="4">Mandelate racemase/muconate lactonizing enzyme C-terminal domain-containing protein</fullName>
    </recommendedName>
</protein>
<evidence type="ECO:0000313" key="5">
    <source>
        <dbReference type="EMBL" id="QYZ68790.1"/>
    </source>
</evidence>
<dbReference type="RefSeq" id="WP_220661010.1">
    <property type="nucleotide sequence ID" value="NZ_CP069370.1"/>
</dbReference>
<proteinExistence type="predicted"/>
<dbReference type="Proteomes" id="UP000826300">
    <property type="component" value="Chromosome"/>
</dbReference>
<evidence type="ECO:0000256" key="3">
    <source>
        <dbReference type="ARBA" id="ARBA00022842"/>
    </source>
</evidence>
<dbReference type="SUPFAM" id="SSF54826">
    <property type="entry name" value="Enolase N-terminal domain-like"/>
    <property type="match status" value="1"/>
</dbReference>
<comment type="cofactor">
    <cofactor evidence="1">
        <name>Mg(2+)</name>
        <dbReference type="ChEBI" id="CHEBI:18420"/>
    </cofactor>
</comment>
<dbReference type="PANTHER" id="PTHR13794:SF58">
    <property type="entry name" value="MITOCHONDRIAL ENOLASE SUPERFAMILY MEMBER 1"/>
    <property type="match status" value="1"/>
</dbReference>
<reference evidence="5" key="1">
    <citation type="submission" date="2021-02" db="EMBL/GenBank/DDBJ databases">
        <title>Rhodobacter shimadae sp. nov., an aerobic anoxygenic phototrophic bacterium isolated from a hot spring.</title>
        <authorList>
            <person name="Muramatsu S."/>
            <person name="Haruta S."/>
            <person name="Hirose S."/>
            <person name="Hanada S."/>
        </authorList>
    </citation>
    <scope>NUCLEOTIDE SEQUENCE</scope>
    <source>
        <strain evidence="5">N10</strain>
    </source>
</reference>
<dbReference type="InterPro" id="IPR029017">
    <property type="entry name" value="Enolase-like_N"/>
</dbReference>
<dbReference type="InterPro" id="IPR029065">
    <property type="entry name" value="Enolase_C-like"/>
</dbReference>
<evidence type="ECO:0000259" key="4">
    <source>
        <dbReference type="SMART" id="SM00922"/>
    </source>
</evidence>
<dbReference type="Gene3D" id="3.30.390.10">
    <property type="entry name" value="Enolase-like, N-terminal domain"/>
    <property type="match status" value="1"/>
</dbReference>
<dbReference type="Pfam" id="PF13378">
    <property type="entry name" value="MR_MLE_C"/>
    <property type="match status" value="1"/>
</dbReference>
<organism evidence="5 6">
    <name type="scientific">Neotabrizicola shimadae</name>
    <dbReference type="NCBI Taxonomy" id="2807096"/>
    <lineage>
        <taxon>Bacteria</taxon>
        <taxon>Pseudomonadati</taxon>
        <taxon>Pseudomonadota</taxon>
        <taxon>Alphaproteobacteria</taxon>
        <taxon>Rhodobacterales</taxon>
        <taxon>Paracoccaceae</taxon>
        <taxon>Neotabrizicola</taxon>
    </lineage>
</organism>
<keyword evidence="6" id="KW-1185">Reference proteome</keyword>
<keyword evidence="3" id="KW-0460">Magnesium</keyword>
<dbReference type="InterPro" id="IPR013342">
    <property type="entry name" value="Mandelate_racemase_C"/>
</dbReference>
<dbReference type="InterPro" id="IPR036849">
    <property type="entry name" value="Enolase-like_C_sf"/>
</dbReference>
<dbReference type="GO" id="GO:0000287">
    <property type="term" value="F:magnesium ion binding"/>
    <property type="evidence" value="ECO:0007669"/>
    <property type="project" value="TreeGrafter"/>
</dbReference>
<dbReference type="SMART" id="SM00922">
    <property type="entry name" value="MR_MLE"/>
    <property type="match status" value="1"/>
</dbReference>
<keyword evidence="2" id="KW-0479">Metal-binding</keyword>
<sequence length="392" mass="43082">MIKKLPAAITDFRLTRFQFRRDRVIGDSQVRFEDFNGFALELRDGAGHWGLGFGHSMWDPLPPVAAMEASFTAHLWPGLEGRVPAALIHRIDRPRGGNQRDSAHGFGEALQIALWDLAAQQAGLPLSDYLGGTRRRAPVYASGLDYHMSDAEFSAFFTRAADLGFPAFKIKVGHPDPERDLHRLDLLRAAVGPKAGVMVDANEAWSAKEAAARLSLFHRAGHHLIWVEDPILRTDFDGLKALSAAAPWTQINSGEYLDVSGRARLLMARATDIINVHGRITEVMHTGWLAAELGIPVALGNTNLELGVHTACALPEVPWLEYSFQNYDHLVEEPFRIEGGFIHVPDRPGLGLTLSSAARGLWSAPVPLRPEEMRQGPDCLLFSKTSRSAATA</sequence>
<dbReference type="Gene3D" id="3.20.20.120">
    <property type="entry name" value="Enolase-like C-terminal domain"/>
    <property type="match status" value="1"/>
</dbReference>
<dbReference type="GO" id="GO:0016052">
    <property type="term" value="P:carbohydrate catabolic process"/>
    <property type="evidence" value="ECO:0007669"/>
    <property type="project" value="TreeGrafter"/>
</dbReference>